<dbReference type="Gene3D" id="3.20.20.100">
    <property type="entry name" value="NADP-dependent oxidoreductase domain"/>
    <property type="match status" value="1"/>
</dbReference>
<dbReference type="FunFam" id="3.20.20.100:FF:000004">
    <property type="entry name" value="Oxidoreductase, aldo/keto reductase"/>
    <property type="match status" value="1"/>
</dbReference>
<dbReference type="GO" id="GO:0005829">
    <property type="term" value="C:cytosol"/>
    <property type="evidence" value="ECO:0007669"/>
    <property type="project" value="UniProtKB-ARBA"/>
</dbReference>
<dbReference type="GeneID" id="85165396"/>
<dbReference type="STRING" id="158787.BSCA_1991"/>
<feature type="domain" description="NADP-dependent oxidoreductase" evidence="2">
    <location>
        <begin position="16"/>
        <end position="315"/>
    </location>
</feature>
<dbReference type="InterPro" id="IPR050523">
    <property type="entry name" value="AKR_Detox_Biosynth"/>
</dbReference>
<organism evidence="3 4">
    <name type="scientific">Bifidobacterium scardovii</name>
    <dbReference type="NCBI Taxonomy" id="158787"/>
    <lineage>
        <taxon>Bacteria</taxon>
        <taxon>Bacillati</taxon>
        <taxon>Actinomycetota</taxon>
        <taxon>Actinomycetes</taxon>
        <taxon>Bifidobacteriales</taxon>
        <taxon>Bifidobacteriaceae</taxon>
        <taxon>Bifidobacterium</taxon>
    </lineage>
</organism>
<reference evidence="3 4" key="1">
    <citation type="submission" date="2014-03" db="EMBL/GenBank/DDBJ databases">
        <title>Genomics of Bifidobacteria.</title>
        <authorList>
            <person name="Ventura M."/>
            <person name="Milani C."/>
            <person name="Lugli G.A."/>
        </authorList>
    </citation>
    <scope>NUCLEOTIDE SEQUENCE [LARGE SCALE GENOMIC DNA]</scope>
    <source>
        <strain evidence="3 4">LMG 21589</strain>
    </source>
</reference>
<name>A0A087D702_9BIFI</name>
<dbReference type="AlphaFoldDB" id="A0A087D702"/>
<protein>
    <submittedName>
        <fullName evidence="3">Putative oxidoreductases (Related to aryl-alcohol dehydrogenases)</fullName>
        <ecNumber evidence="3">1.1.1.91</ecNumber>
    </submittedName>
</protein>
<keyword evidence="1 3" id="KW-0560">Oxidoreductase</keyword>
<dbReference type="Proteomes" id="UP000029033">
    <property type="component" value="Unassembled WGS sequence"/>
</dbReference>
<dbReference type="EMBL" id="JGZO01000023">
    <property type="protein sequence ID" value="KFI91302.1"/>
    <property type="molecule type" value="Genomic_DNA"/>
</dbReference>
<keyword evidence="4" id="KW-1185">Reference proteome</keyword>
<proteinExistence type="predicted"/>
<accession>A0A087D702</accession>
<evidence type="ECO:0000259" key="2">
    <source>
        <dbReference type="Pfam" id="PF00248"/>
    </source>
</evidence>
<dbReference type="InterPro" id="IPR036812">
    <property type="entry name" value="NAD(P)_OxRdtase_dom_sf"/>
</dbReference>
<dbReference type="eggNOG" id="COG0667">
    <property type="taxonomic scope" value="Bacteria"/>
</dbReference>
<evidence type="ECO:0000313" key="4">
    <source>
        <dbReference type="Proteomes" id="UP000029033"/>
    </source>
</evidence>
<gene>
    <name evidence="3" type="ORF">BSCA_1991</name>
</gene>
<dbReference type="RefSeq" id="WP_033518600.1">
    <property type="nucleotide sequence ID" value="NZ_CAJPMS010000012.1"/>
</dbReference>
<dbReference type="SUPFAM" id="SSF51430">
    <property type="entry name" value="NAD(P)-linked oxidoreductase"/>
    <property type="match status" value="1"/>
</dbReference>
<dbReference type="GO" id="GO:0047681">
    <property type="term" value="F:aryl-alcohol dehydrogenase (NADP+) activity"/>
    <property type="evidence" value="ECO:0007669"/>
    <property type="project" value="UniProtKB-EC"/>
</dbReference>
<dbReference type="EC" id="1.1.1.91" evidence="3"/>
<dbReference type="InterPro" id="IPR023210">
    <property type="entry name" value="NADP_OxRdtase_dom"/>
</dbReference>
<dbReference type="InterPro" id="IPR020471">
    <property type="entry name" value="AKR"/>
</dbReference>
<dbReference type="PANTHER" id="PTHR43364">
    <property type="entry name" value="NADH-SPECIFIC METHYLGLYOXAL REDUCTASE-RELATED"/>
    <property type="match status" value="1"/>
</dbReference>
<sequence length="330" mass="36575">MEYTKLGNSDVTVSRICMGCMGFGDAAKGHHSWILDADQSREIIAYGFEHGITFYDTAIGYADGTSEEYVGRALRSIAGNRDEYQITTKFLPRTDAEREAGVTGQRHVAANLDASLRHLGLDYVDLYICHMWDYHTDMAEVMEGMNEAVKAGKARAIGISNCYAYQLAKMNALAEANGWAKFVSIQSHYNLIAREDERELARLCREDNIAMTPYSALAAGRLSRLPGAEATKRRVEDQVAHSKYDATEAQDDVIINRVAEIARRHETSMTAVSLAWLLAKVTAPVVGMTKPHHVDSALAAVTLKLTDEEIAYLEEPYVPHKLVGVMAFNH</sequence>
<dbReference type="OrthoDB" id="3664926at2"/>
<dbReference type="Pfam" id="PF00248">
    <property type="entry name" value="Aldo_ket_red"/>
    <property type="match status" value="1"/>
</dbReference>
<dbReference type="PRINTS" id="PR00069">
    <property type="entry name" value="ALDKETRDTASE"/>
</dbReference>
<evidence type="ECO:0000256" key="1">
    <source>
        <dbReference type="ARBA" id="ARBA00023002"/>
    </source>
</evidence>
<evidence type="ECO:0000313" key="3">
    <source>
        <dbReference type="EMBL" id="KFI91302.1"/>
    </source>
</evidence>
<dbReference type="CDD" id="cd19079">
    <property type="entry name" value="AKR_EcYajO-like"/>
    <property type="match status" value="1"/>
</dbReference>
<dbReference type="PANTHER" id="PTHR43364:SF4">
    <property type="entry name" value="NAD(P)-LINKED OXIDOREDUCTASE SUPERFAMILY PROTEIN"/>
    <property type="match status" value="1"/>
</dbReference>
<comment type="caution">
    <text evidence="3">The sequence shown here is derived from an EMBL/GenBank/DDBJ whole genome shotgun (WGS) entry which is preliminary data.</text>
</comment>